<dbReference type="HOGENOM" id="CLU_2237694_0_0_1"/>
<reference evidence="2" key="2">
    <citation type="submission" date="2015-01" db="EMBL/GenBank/DDBJ databases">
        <title>Evolutionary Origins and Diversification of the Mycorrhizal Mutualists.</title>
        <authorList>
            <consortium name="DOE Joint Genome Institute"/>
            <consortium name="Mycorrhizal Genomics Consortium"/>
            <person name="Kohler A."/>
            <person name="Kuo A."/>
            <person name="Nagy L.G."/>
            <person name="Floudas D."/>
            <person name="Copeland A."/>
            <person name="Barry K.W."/>
            <person name="Cichocki N."/>
            <person name="Veneault-Fourrey C."/>
            <person name="LaButti K."/>
            <person name="Lindquist E.A."/>
            <person name="Lipzen A."/>
            <person name="Lundell T."/>
            <person name="Morin E."/>
            <person name="Murat C."/>
            <person name="Riley R."/>
            <person name="Ohm R."/>
            <person name="Sun H."/>
            <person name="Tunlid A."/>
            <person name="Henrissat B."/>
            <person name="Grigoriev I.V."/>
            <person name="Hibbett D.S."/>
            <person name="Martin F."/>
        </authorList>
    </citation>
    <scope>NUCLEOTIDE SEQUENCE [LARGE SCALE GENOMIC DNA]</scope>
    <source>
        <strain evidence="2">Marx 270</strain>
    </source>
</reference>
<sequence length="105" mass="11480">MDFVASVQSHIKNVLRLPVIVTYVTHDVVHISTLGVVYQMTRIAWKEITHETIPSSSPIETFRATFNRSAHTNSEEKSSEGPCLTLTSILVAEMAPRAAAADADA</sequence>
<proteinExistence type="predicted"/>
<dbReference type="AlphaFoldDB" id="A0A0C3JJ24"/>
<organism evidence="1 2">
    <name type="scientific">Pisolithus tinctorius Marx 270</name>
    <dbReference type="NCBI Taxonomy" id="870435"/>
    <lineage>
        <taxon>Eukaryota</taxon>
        <taxon>Fungi</taxon>
        <taxon>Dikarya</taxon>
        <taxon>Basidiomycota</taxon>
        <taxon>Agaricomycotina</taxon>
        <taxon>Agaricomycetes</taxon>
        <taxon>Agaricomycetidae</taxon>
        <taxon>Boletales</taxon>
        <taxon>Sclerodermatineae</taxon>
        <taxon>Pisolithaceae</taxon>
        <taxon>Pisolithus</taxon>
    </lineage>
</organism>
<dbReference type="EMBL" id="KN831955">
    <property type="protein sequence ID" value="KIO09108.1"/>
    <property type="molecule type" value="Genomic_DNA"/>
</dbReference>
<accession>A0A0C3JJ24</accession>
<evidence type="ECO:0000313" key="1">
    <source>
        <dbReference type="EMBL" id="KIO09108.1"/>
    </source>
</evidence>
<evidence type="ECO:0000313" key="2">
    <source>
        <dbReference type="Proteomes" id="UP000054217"/>
    </source>
</evidence>
<name>A0A0C3JJ24_PISTI</name>
<protein>
    <submittedName>
        <fullName evidence="1">Uncharacterized protein</fullName>
    </submittedName>
</protein>
<keyword evidence="2" id="KW-1185">Reference proteome</keyword>
<dbReference type="Proteomes" id="UP000054217">
    <property type="component" value="Unassembled WGS sequence"/>
</dbReference>
<reference evidence="1 2" key="1">
    <citation type="submission" date="2014-04" db="EMBL/GenBank/DDBJ databases">
        <authorList>
            <consortium name="DOE Joint Genome Institute"/>
            <person name="Kuo A."/>
            <person name="Kohler A."/>
            <person name="Costa M.D."/>
            <person name="Nagy L.G."/>
            <person name="Floudas D."/>
            <person name="Copeland A."/>
            <person name="Barry K.W."/>
            <person name="Cichocki N."/>
            <person name="Veneault-Fourrey C."/>
            <person name="LaButti K."/>
            <person name="Lindquist E.A."/>
            <person name="Lipzen A."/>
            <person name="Lundell T."/>
            <person name="Morin E."/>
            <person name="Murat C."/>
            <person name="Sun H."/>
            <person name="Tunlid A."/>
            <person name="Henrissat B."/>
            <person name="Grigoriev I.V."/>
            <person name="Hibbett D.S."/>
            <person name="Martin F."/>
            <person name="Nordberg H.P."/>
            <person name="Cantor M.N."/>
            <person name="Hua S.X."/>
        </authorList>
    </citation>
    <scope>NUCLEOTIDE SEQUENCE [LARGE SCALE GENOMIC DNA]</scope>
    <source>
        <strain evidence="1 2">Marx 270</strain>
    </source>
</reference>
<dbReference type="InParanoid" id="A0A0C3JJ24"/>
<gene>
    <name evidence="1" type="ORF">M404DRAFT_22313</name>
</gene>